<feature type="region of interest" description="Disordered" evidence="1">
    <location>
        <begin position="386"/>
        <end position="461"/>
    </location>
</feature>
<dbReference type="InterPro" id="IPR012870">
    <property type="entry name" value="DUF1666"/>
</dbReference>
<feature type="region of interest" description="Disordered" evidence="1">
    <location>
        <begin position="361"/>
        <end position="380"/>
    </location>
</feature>
<dbReference type="PANTHER" id="PTHR46741">
    <property type="entry name" value="OS09G0413600 PROTEIN"/>
    <property type="match status" value="1"/>
</dbReference>
<evidence type="ECO:0000256" key="1">
    <source>
        <dbReference type="SAM" id="MobiDB-lite"/>
    </source>
</evidence>
<reference evidence="2 3" key="1">
    <citation type="submission" date="2024-01" db="EMBL/GenBank/DDBJ databases">
        <title>Genome assemblies of Stephania.</title>
        <authorList>
            <person name="Yang L."/>
        </authorList>
    </citation>
    <scope>NUCLEOTIDE SEQUENCE [LARGE SCALE GENOMIC DNA]</scope>
    <source>
        <strain evidence="2">QJT</strain>
        <tissue evidence="2">Leaf</tissue>
    </source>
</reference>
<feature type="compositionally biased region" description="Acidic residues" evidence="1">
    <location>
        <begin position="169"/>
        <end position="181"/>
    </location>
</feature>
<protein>
    <submittedName>
        <fullName evidence="2">Uncharacterized protein</fullName>
    </submittedName>
</protein>
<feature type="compositionally biased region" description="Basic and acidic residues" evidence="1">
    <location>
        <begin position="414"/>
        <end position="426"/>
    </location>
</feature>
<dbReference type="PANTHER" id="PTHR46741:SF2">
    <property type="entry name" value="RIBOSOMAL PROTEIN L34AE"/>
    <property type="match status" value="1"/>
</dbReference>
<gene>
    <name evidence="2" type="ORF">Sjap_015686</name>
</gene>
<sequence length="773" mass="87961">MVVFVSSFLVSITSYLCSLISFINRLVFRNFDVVKNNPNEGKESDQEPEPEVIDFGAAEYEGFGEKETTPRFSFRFQYQPNEEESEVLVNGGCSNKYEFLPGKDFSGFVEEPQVVNFTVKELYADWSEDSVSNKEILEGGFLSEKDFCECSSDSEEPIKEGTMNGSDGSGEDDDDDDDDDRDEGKGIAECLVEEEEELSGFGSDPELVSFGDRFSALVGTMDANSDGFLSEKDFDGEFEPGTLAGMDDESLEDIVIENFDDNLVISSRDEIVGGVEDQSSSPENLADVCRNSETVVHHEGLDFGKEVKLGDHIGSSQESCEKDSSSNENSLDVCQNLEKVELNERLDFGKEVKLVDQVGSSEEYCENNSSIEESLEQHEGSMAFDEGMKSKAQQSECSEESSDKNSGSLETEALIEKENVSNKVENKWGGSDGNVAEPMAGKQKYDEPVSHNSSLEDSEDSSRLEVLWEHQDLIEQLKMELKKVRATGLPTILEESESPRMSDDLKPWNFDEKFLHEDQMDLLHKFYKCYRERMRKFDILNYQKMYAIGFLQHKDPLQSFAMQKPSAPTFGAILSQHLRLHKRRTPEADSVKFVKELQSALEMIYVGQMCLSWEFLHWQYGKAKELLESDPYETRQYNLVAGEFQQFQVLMHRFLENEPFQGPRVQHYIKNRCVLRNLLQVPVIKDDSRDKIGVRRRKDAITCSMLLVIIEESMRVFWDFLRSDKDDNTASWKGLLGSYVELQDPADSELLLQVQTILQKFLYPLCLCRRRGS</sequence>
<dbReference type="AlphaFoldDB" id="A0AAP0NSR6"/>
<proteinExistence type="predicted"/>
<evidence type="ECO:0000313" key="3">
    <source>
        <dbReference type="Proteomes" id="UP001417504"/>
    </source>
</evidence>
<name>A0AAP0NSR6_9MAGN</name>
<evidence type="ECO:0000313" key="2">
    <source>
        <dbReference type="EMBL" id="KAK9116739.1"/>
    </source>
</evidence>
<dbReference type="InterPro" id="IPR018247">
    <property type="entry name" value="EF_Hand_1_Ca_BS"/>
</dbReference>
<dbReference type="Proteomes" id="UP001417504">
    <property type="component" value="Unassembled WGS sequence"/>
</dbReference>
<comment type="caution">
    <text evidence="2">The sequence shown here is derived from an EMBL/GenBank/DDBJ whole genome shotgun (WGS) entry which is preliminary data.</text>
</comment>
<dbReference type="EMBL" id="JBBNAE010000006">
    <property type="protein sequence ID" value="KAK9116739.1"/>
    <property type="molecule type" value="Genomic_DNA"/>
</dbReference>
<accession>A0AAP0NSR6</accession>
<dbReference type="PROSITE" id="PS00018">
    <property type="entry name" value="EF_HAND_1"/>
    <property type="match status" value="1"/>
</dbReference>
<keyword evidence="3" id="KW-1185">Reference proteome</keyword>
<organism evidence="2 3">
    <name type="scientific">Stephania japonica</name>
    <dbReference type="NCBI Taxonomy" id="461633"/>
    <lineage>
        <taxon>Eukaryota</taxon>
        <taxon>Viridiplantae</taxon>
        <taxon>Streptophyta</taxon>
        <taxon>Embryophyta</taxon>
        <taxon>Tracheophyta</taxon>
        <taxon>Spermatophyta</taxon>
        <taxon>Magnoliopsida</taxon>
        <taxon>Ranunculales</taxon>
        <taxon>Menispermaceae</taxon>
        <taxon>Menispermoideae</taxon>
        <taxon>Cissampelideae</taxon>
        <taxon>Stephania</taxon>
    </lineage>
</organism>
<dbReference type="Pfam" id="PF07891">
    <property type="entry name" value="DUF1666"/>
    <property type="match status" value="1"/>
</dbReference>
<feature type="region of interest" description="Disordered" evidence="1">
    <location>
        <begin position="152"/>
        <end position="186"/>
    </location>
</feature>